<dbReference type="PROSITE" id="PS50943">
    <property type="entry name" value="HTH_CROC1"/>
    <property type="match status" value="1"/>
</dbReference>
<protein>
    <submittedName>
        <fullName evidence="4">XRE family transcriptional regulator</fullName>
    </submittedName>
</protein>
<dbReference type="PANTHER" id="PTHR46558:SF4">
    <property type="entry name" value="DNA-BIDING PHAGE PROTEIN"/>
    <property type="match status" value="1"/>
</dbReference>
<keyword evidence="1" id="KW-0238">DNA-binding</keyword>
<evidence type="ECO:0000259" key="3">
    <source>
        <dbReference type="PROSITE" id="PS50943"/>
    </source>
</evidence>
<dbReference type="GO" id="GO:0003677">
    <property type="term" value="F:DNA binding"/>
    <property type="evidence" value="ECO:0007669"/>
    <property type="project" value="UniProtKB-KW"/>
</dbReference>
<dbReference type="InterPro" id="IPR010982">
    <property type="entry name" value="Lambda_DNA-bd_dom_sf"/>
</dbReference>
<organism evidence="4 5">
    <name type="scientific">Streptococcus cuniculi</name>
    <dbReference type="NCBI Taxonomy" id="1432788"/>
    <lineage>
        <taxon>Bacteria</taxon>
        <taxon>Bacillati</taxon>
        <taxon>Bacillota</taxon>
        <taxon>Bacilli</taxon>
        <taxon>Lactobacillales</taxon>
        <taxon>Streptococcaceae</taxon>
        <taxon>Streptococcus</taxon>
    </lineage>
</organism>
<feature type="transmembrane region" description="Helical" evidence="2">
    <location>
        <begin position="86"/>
        <end position="103"/>
    </location>
</feature>
<reference evidence="4 5" key="1">
    <citation type="submission" date="2019-03" db="EMBL/GenBank/DDBJ databases">
        <title>Diversity of the mouse oral microbiome.</title>
        <authorList>
            <person name="Joseph S."/>
            <person name="Aduse-Opoku J."/>
            <person name="Curtis M."/>
            <person name="Wade W."/>
            <person name="Hashim A."/>
        </authorList>
    </citation>
    <scope>NUCLEOTIDE SEQUENCE [LARGE SCALE GENOMIC DNA]</scope>
    <source>
        <strain evidence="4 5">WM131</strain>
    </source>
</reference>
<dbReference type="Proteomes" id="UP000297253">
    <property type="component" value="Unassembled WGS sequence"/>
</dbReference>
<feature type="transmembrane region" description="Helical" evidence="2">
    <location>
        <begin position="170"/>
        <end position="195"/>
    </location>
</feature>
<dbReference type="SUPFAM" id="SSF47413">
    <property type="entry name" value="lambda repressor-like DNA-binding domains"/>
    <property type="match status" value="1"/>
</dbReference>
<accession>A0A4Y9JAU4</accession>
<evidence type="ECO:0000256" key="2">
    <source>
        <dbReference type="SAM" id="Phobius"/>
    </source>
</evidence>
<keyword evidence="2" id="KW-0812">Transmembrane</keyword>
<dbReference type="Gene3D" id="1.10.260.40">
    <property type="entry name" value="lambda repressor-like DNA-binding domains"/>
    <property type="match status" value="1"/>
</dbReference>
<keyword evidence="2" id="KW-1133">Transmembrane helix</keyword>
<dbReference type="PANTHER" id="PTHR46558">
    <property type="entry name" value="TRACRIPTIONAL REGULATORY PROTEIN-RELATED-RELATED"/>
    <property type="match status" value="1"/>
</dbReference>
<sequence>MELGKHIQQYRKDLGLSQDDLAQELFISRQTVSNWERGTTYPDIQNLMLLCKIFDIELHQLVQEGDMTELRAISHGADYKRYERHALIMTWGFFLCPLLGFPLLYYWNWIGTSIFLLLAGTTFYYAHQVERFKKKYDLKTIKELVAYDKNKALTKIEQREEKAKAPYQKIILVASFALASALITLLVAGICLFLFP</sequence>
<dbReference type="SMART" id="SM00530">
    <property type="entry name" value="HTH_XRE"/>
    <property type="match status" value="1"/>
</dbReference>
<dbReference type="EMBL" id="SPPD01000005">
    <property type="protein sequence ID" value="TFU98140.1"/>
    <property type="molecule type" value="Genomic_DNA"/>
</dbReference>
<dbReference type="OrthoDB" id="9805856at2"/>
<dbReference type="InterPro" id="IPR001387">
    <property type="entry name" value="Cro/C1-type_HTH"/>
</dbReference>
<evidence type="ECO:0000313" key="5">
    <source>
        <dbReference type="Proteomes" id="UP000297253"/>
    </source>
</evidence>
<dbReference type="Pfam" id="PF01381">
    <property type="entry name" value="HTH_3"/>
    <property type="match status" value="1"/>
</dbReference>
<evidence type="ECO:0000313" key="4">
    <source>
        <dbReference type="EMBL" id="TFU98140.1"/>
    </source>
</evidence>
<evidence type="ECO:0000256" key="1">
    <source>
        <dbReference type="ARBA" id="ARBA00023125"/>
    </source>
</evidence>
<comment type="caution">
    <text evidence="4">The sequence shown here is derived from an EMBL/GenBank/DDBJ whole genome shotgun (WGS) entry which is preliminary data.</text>
</comment>
<feature type="transmembrane region" description="Helical" evidence="2">
    <location>
        <begin position="109"/>
        <end position="126"/>
    </location>
</feature>
<dbReference type="CDD" id="cd00093">
    <property type="entry name" value="HTH_XRE"/>
    <property type="match status" value="1"/>
</dbReference>
<feature type="domain" description="HTH cro/C1-type" evidence="3">
    <location>
        <begin position="7"/>
        <end position="61"/>
    </location>
</feature>
<gene>
    <name evidence="4" type="ORF">E4T82_04865</name>
</gene>
<name>A0A4Y9JAU4_9STRE</name>
<keyword evidence="2" id="KW-0472">Membrane</keyword>
<proteinExistence type="predicted"/>
<dbReference type="AlphaFoldDB" id="A0A4Y9JAU4"/>